<dbReference type="InterPro" id="IPR001452">
    <property type="entry name" value="SH3_domain"/>
</dbReference>
<keyword evidence="21" id="KW-1185">Reference proteome</keyword>
<keyword evidence="11 17" id="KW-0829">Tyrosine-protein kinase</keyword>
<evidence type="ECO:0000313" key="23">
    <source>
        <dbReference type="RefSeq" id="XP_033813067.1"/>
    </source>
</evidence>
<keyword evidence="8 16" id="KW-0067">ATP-binding</keyword>
<dbReference type="Gene3D" id="3.30.505.10">
    <property type="entry name" value="SH2 domain"/>
    <property type="match status" value="1"/>
</dbReference>
<evidence type="ECO:0000256" key="1">
    <source>
        <dbReference type="ARBA" id="ARBA00004370"/>
    </source>
</evidence>
<dbReference type="GO" id="GO:0005524">
    <property type="term" value="F:ATP binding"/>
    <property type="evidence" value="ECO:0007669"/>
    <property type="project" value="UniProtKB-UniRule"/>
</dbReference>
<proteinExistence type="inferred from homology"/>
<evidence type="ECO:0000256" key="14">
    <source>
        <dbReference type="PROSITE-ProRule" id="PRU00191"/>
    </source>
</evidence>
<feature type="domain" description="SH3" evidence="19">
    <location>
        <begin position="8"/>
        <end position="71"/>
    </location>
</feature>
<evidence type="ECO:0000256" key="11">
    <source>
        <dbReference type="ARBA" id="ARBA00023137"/>
    </source>
</evidence>
<evidence type="ECO:0000256" key="16">
    <source>
        <dbReference type="PROSITE-ProRule" id="PRU10141"/>
    </source>
</evidence>
<keyword evidence="10" id="KW-0472">Membrane</keyword>
<dbReference type="InterPro" id="IPR011009">
    <property type="entry name" value="Kinase-like_dom_sf"/>
</dbReference>
<evidence type="ECO:0000256" key="2">
    <source>
        <dbReference type="ARBA" id="ARBA00004496"/>
    </source>
</evidence>
<dbReference type="OrthoDB" id="346907at2759"/>
<dbReference type="InterPro" id="IPR020635">
    <property type="entry name" value="Tyr_kinase_cat_dom"/>
</dbReference>
<dbReference type="CTD" id="4145"/>
<dbReference type="InterPro" id="IPR000980">
    <property type="entry name" value="SH2"/>
</dbReference>
<dbReference type="RefSeq" id="XP_033813066.1">
    <property type="nucleotide sequence ID" value="XM_033957175.1"/>
</dbReference>
<keyword evidence="3 15" id="KW-0728">SH3 domain</keyword>
<evidence type="ECO:0000256" key="10">
    <source>
        <dbReference type="ARBA" id="ARBA00023136"/>
    </source>
</evidence>
<evidence type="ECO:0000256" key="3">
    <source>
        <dbReference type="ARBA" id="ARBA00022443"/>
    </source>
</evidence>
<name>A0A6P8S9G3_GEOSA</name>
<evidence type="ECO:0000256" key="5">
    <source>
        <dbReference type="ARBA" id="ARBA00022679"/>
    </source>
</evidence>
<dbReference type="FunFam" id="2.30.30.40:FF:000145">
    <property type="entry name" value="Tyrosine-protein kinase"/>
    <property type="match status" value="1"/>
</dbReference>
<dbReference type="Gene3D" id="3.30.200.20">
    <property type="entry name" value="Phosphorylase Kinase, domain 1"/>
    <property type="match status" value="1"/>
</dbReference>
<evidence type="ECO:0000313" key="22">
    <source>
        <dbReference type="RefSeq" id="XP_033813066.1"/>
    </source>
</evidence>
<dbReference type="RefSeq" id="XP_033813067.1">
    <property type="nucleotide sequence ID" value="XM_033957176.1"/>
</dbReference>
<dbReference type="Gene3D" id="2.30.30.40">
    <property type="entry name" value="SH3 Domains"/>
    <property type="match status" value="1"/>
</dbReference>
<evidence type="ECO:0000256" key="12">
    <source>
        <dbReference type="ARBA" id="ARBA00051245"/>
    </source>
</evidence>
<dbReference type="InterPro" id="IPR000719">
    <property type="entry name" value="Prot_kinase_dom"/>
</dbReference>
<keyword evidence="9 14" id="KW-0727">SH2 domain</keyword>
<dbReference type="Pfam" id="PF00017">
    <property type="entry name" value="SH2"/>
    <property type="match status" value="1"/>
</dbReference>
<dbReference type="FunFam" id="3.30.505.10:FF:000023">
    <property type="entry name" value="Tyrosine-protein kinase"/>
    <property type="match status" value="1"/>
</dbReference>
<evidence type="ECO:0000313" key="21">
    <source>
        <dbReference type="Proteomes" id="UP000515159"/>
    </source>
</evidence>
<dbReference type="InterPro" id="IPR036860">
    <property type="entry name" value="SH2_dom_sf"/>
</dbReference>
<reference evidence="22 23" key="1">
    <citation type="submission" date="2025-04" db="UniProtKB">
        <authorList>
            <consortium name="RefSeq"/>
        </authorList>
    </citation>
    <scope>IDENTIFICATION</scope>
</reference>
<keyword evidence="7 17" id="KW-0418">Kinase</keyword>
<comment type="subcellular location">
    <subcellularLocation>
        <location evidence="2">Cytoplasm</location>
    </subcellularLocation>
    <subcellularLocation>
        <location evidence="1">Membrane</location>
    </subcellularLocation>
</comment>
<dbReference type="InterPro" id="IPR001245">
    <property type="entry name" value="Ser-Thr/Tyr_kinase_cat_dom"/>
</dbReference>
<keyword evidence="5 17" id="KW-0808">Transferase</keyword>
<evidence type="ECO:0000259" key="18">
    <source>
        <dbReference type="PROSITE" id="PS50001"/>
    </source>
</evidence>
<evidence type="ECO:0000256" key="8">
    <source>
        <dbReference type="ARBA" id="ARBA00022840"/>
    </source>
</evidence>
<dbReference type="PROSITE" id="PS50002">
    <property type="entry name" value="SH3"/>
    <property type="match status" value="1"/>
</dbReference>
<feature type="domain" description="SH2" evidence="18">
    <location>
        <begin position="83"/>
        <end position="172"/>
    </location>
</feature>
<gene>
    <name evidence="22 23" type="primary">MATK</name>
</gene>
<protein>
    <recommendedName>
        <fullName evidence="17">Tyrosine-protein kinase</fullName>
        <ecNumber evidence="17">2.7.10.2</ecNumber>
    </recommendedName>
</protein>
<evidence type="ECO:0000256" key="17">
    <source>
        <dbReference type="RuleBase" id="RU362096"/>
    </source>
</evidence>
<feature type="binding site" evidence="16">
    <location>
        <position position="223"/>
    </location>
    <ligand>
        <name>ATP</name>
        <dbReference type="ChEBI" id="CHEBI:30616"/>
    </ligand>
</feature>
<sequence>MMSANFWASGTQCVAKCDHTKPKAPEELCFRKGDILTIVEPCETKGQYKAKHNTTGAEGLLFTAAVREREAIRVDPKLSLMPWFHGKISGPDAVQQLQPPENGLFLIRESIRHPGDYVLCVSFDNEVIHYRVIYKDCQLTIDEATCFYNLIELIEYYMKTQGAICTRLVKPKPKQGTKSAEDELAKAGWLLNMQHLSLGDKIGEGEFGAVLQGEYIGQKVAVKNIRCDVTAQAFLAETAAMTKVQHKNLVRLLGVILHNGLYIVMEFMSKGSLVNFLRTRGRSVIHTGQLLQFSLNVSDGMDYLESKKLVHRDLAARNILISKDNVAKISDFGLAKVDLKCKDLTRIPIKWTAPEALKHNKFSTKSDVWSFGVLLWEIFSYGRAPYPKLSLKEVCEKIEKGYRMEAPEHCPPSICILMNSCWEMDPGKRPSFKKLREKLEKELKAQQEG</sequence>
<keyword evidence="4" id="KW-0963">Cytoplasm</keyword>
<dbReference type="GeneID" id="117366085"/>
<dbReference type="EC" id="2.7.10.2" evidence="17"/>
<evidence type="ECO:0000256" key="6">
    <source>
        <dbReference type="ARBA" id="ARBA00022741"/>
    </source>
</evidence>
<comment type="similarity">
    <text evidence="17">Belongs to the protein kinase superfamily. Tyr protein kinase family.</text>
</comment>
<dbReference type="Gene3D" id="1.10.510.10">
    <property type="entry name" value="Transferase(Phosphotransferase) domain 1"/>
    <property type="match status" value="1"/>
</dbReference>
<evidence type="ECO:0000256" key="13">
    <source>
        <dbReference type="ARBA" id="ARBA00061845"/>
    </source>
</evidence>
<dbReference type="PRINTS" id="PR00109">
    <property type="entry name" value="TYRKINASE"/>
</dbReference>
<evidence type="ECO:0000259" key="19">
    <source>
        <dbReference type="PROSITE" id="PS50002"/>
    </source>
</evidence>
<evidence type="ECO:0000256" key="7">
    <source>
        <dbReference type="ARBA" id="ARBA00022777"/>
    </source>
</evidence>
<dbReference type="PROSITE" id="PS00109">
    <property type="entry name" value="PROTEIN_KINASE_TYR"/>
    <property type="match status" value="1"/>
</dbReference>
<feature type="domain" description="Protein kinase" evidence="20">
    <location>
        <begin position="196"/>
        <end position="443"/>
    </location>
</feature>
<dbReference type="GO" id="GO:0016020">
    <property type="term" value="C:membrane"/>
    <property type="evidence" value="ECO:0007669"/>
    <property type="project" value="UniProtKB-SubCell"/>
</dbReference>
<dbReference type="InterPro" id="IPR008266">
    <property type="entry name" value="Tyr_kinase_AS"/>
</dbReference>
<accession>A0A6P8S9G3</accession>
<dbReference type="FunFam" id="1.10.510.10:FF:000376">
    <property type="entry name" value="Tyrosine-protein kinase"/>
    <property type="match status" value="1"/>
</dbReference>
<keyword evidence="6 16" id="KW-0547">Nucleotide-binding</keyword>
<dbReference type="PRINTS" id="PR00401">
    <property type="entry name" value="SH2DOMAIN"/>
</dbReference>
<evidence type="ECO:0000259" key="20">
    <source>
        <dbReference type="PROSITE" id="PS50011"/>
    </source>
</evidence>
<dbReference type="SMART" id="SM00252">
    <property type="entry name" value="SH2"/>
    <property type="match status" value="1"/>
</dbReference>
<organism evidence="21 22">
    <name type="scientific">Geotrypetes seraphini</name>
    <name type="common">Gaboon caecilian</name>
    <name type="synonym">Caecilia seraphini</name>
    <dbReference type="NCBI Taxonomy" id="260995"/>
    <lineage>
        <taxon>Eukaryota</taxon>
        <taxon>Metazoa</taxon>
        <taxon>Chordata</taxon>
        <taxon>Craniata</taxon>
        <taxon>Vertebrata</taxon>
        <taxon>Euteleostomi</taxon>
        <taxon>Amphibia</taxon>
        <taxon>Gymnophiona</taxon>
        <taxon>Geotrypetes</taxon>
    </lineage>
</organism>
<dbReference type="FunFam" id="3.30.200.20:FF:000053">
    <property type="entry name" value="Tyrosine-protein kinase"/>
    <property type="match status" value="1"/>
</dbReference>
<evidence type="ECO:0000256" key="9">
    <source>
        <dbReference type="ARBA" id="ARBA00022999"/>
    </source>
</evidence>
<dbReference type="PANTHER" id="PTHR24418">
    <property type="entry name" value="TYROSINE-PROTEIN KINASE"/>
    <property type="match status" value="1"/>
</dbReference>
<dbReference type="InterPro" id="IPR036028">
    <property type="entry name" value="SH3-like_dom_sf"/>
</dbReference>
<dbReference type="SMART" id="SM00326">
    <property type="entry name" value="SH3"/>
    <property type="match status" value="1"/>
</dbReference>
<dbReference type="Proteomes" id="UP000515159">
    <property type="component" value="Chromosome 8"/>
</dbReference>
<dbReference type="SUPFAM" id="SSF55550">
    <property type="entry name" value="SH2 domain"/>
    <property type="match status" value="1"/>
</dbReference>
<dbReference type="SMART" id="SM00219">
    <property type="entry name" value="TyrKc"/>
    <property type="match status" value="1"/>
</dbReference>
<dbReference type="InterPro" id="IPR017441">
    <property type="entry name" value="Protein_kinase_ATP_BS"/>
</dbReference>
<dbReference type="KEGG" id="gsh:117366085"/>
<comment type="subunit">
    <text evidence="13">Interacts with KIT.</text>
</comment>
<dbReference type="InterPro" id="IPR050198">
    <property type="entry name" value="Non-receptor_tyrosine_kinases"/>
</dbReference>
<dbReference type="PROSITE" id="PS00107">
    <property type="entry name" value="PROTEIN_KINASE_ATP"/>
    <property type="match status" value="1"/>
</dbReference>
<dbReference type="SUPFAM" id="SSF56112">
    <property type="entry name" value="Protein kinase-like (PK-like)"/>
    <property type="match status" value="1"/>
</dbReference>
<evidence type="ECO:0000256" key="4">
    <source>
        <dbReference type="ARBA" id="ARBA00022490"/>
    </source>
</evidence>
<evidence type="ECO:0000256" key="15">
    <source>
        <dbReference type="PROSITE-ProRule" id="PRU00192"/>
    </source>
</evidence>
<comment type="catalytic activity">
    <reaction evidence="12 17">
        <text>L-tyrosyl-[protein] + ATP = O-phospho-L-tyrosyl-[protein] + ADP + H(+)</text>
        <dbReference type="Rhea" id="RHEA:10596"/>
        <dbReference type="Rhea" id="RHEA-COMP:10136"/>
        <dbReference type="Rhea" id="RHEA-COMP:20101"/>
        <dbReference type="ChEBI" id="CHEBI:15378"/>
        <dbReference type="ChEBI" id="CHEBI:30616"/>
        <dbReference type="ChEBI" id="CHEBI:46858"/>
        <dbReference type="ChEBI" id="CHEBI:61978"/>
        <dbReference type="ChEBI" id="CHEBI:456216"/>
        <dbReference type="EC" id="2.7.10.2"/>
    </reaction>
</comment>
<dbReference type="GO" id="GO:0004715">
    <property type="term" value="F:non-membrane spanning protein tyrosine kinase activity"/>
    <property type="evidence" value="ECO:0007669"/>
    <property type="project" value="UniProtKB-EC"/>
</dbReference>
<dbReference type="GO" id="GO:0005737">
    <property type="term" value="C:cytoplasm"/>
    <property type="evidence" value="ECO:0007669"/>
    <property type="project" value="UniProtKB-SubCell"/>
</dbReference>
<dbReference type="PROSITE" id="PS50011">
    <property type="entry name" value="PROTEIN_KINASE_DOM"/>
    <property type="match status" value="1"/>
</dbReference>
<dbReference type="PROSITE" id="PS50001">
    <property type="entry name" value="SH2"/>
    <property type="match status" value="1"/>
</dbReference>
<dbReference type="SUPFAM" id="SSF50044">
    <property type="entry name" value="SH3-domain"/>
    <property type="match status" value="1"/>
</dbReference>
<dbReference type="Pfam" id="PF07714">
    <property type="entry name" value="PK_Tyr_Ser-Thr"/>
    <property type="match status" value="1"/>
</dbReference>
<dbReference type="AlphaFoldDB" id="A0A6P8S9G3"/>